<dbReference type="PANTHER" id="PTHR30238:SF4">
    <property type="entry name" value="SLL1022 PROTEIN"/>
    <property type="match status" value="1"/>
</dbReference>
<evidence type="ECO:0000256" key="1">
    <source>
        <dbReference type="ARBA" id="ARBA00004141"/>
    </source>
</evidence>
<dbReference type="EMBL" id="JAWXYB010000018">
    <property type="protein sequence ID" value="MDX5932423.1"/>
    <property type="molecule type" value="Genomic_DNA"/>
</dbReference>
<dbReference type="InterPro" id="IPR005496">
    <property type="entry name" value="Integral_membrane_TerC"/>
</dbReference>
<evidence type="ECO:0000256" key="2">
    <source>
        <dbReference type="ARBA" id="ARBA00007511"/>
    </source>
</evidence>
<name>A0AAW9DUP6_ACIAO</name>
<feature type="transmembrane region" description="Helical" evidence="6">
    <location>
        <begin position="44"/>
        <end position="62"/>
    </location>
</feature>
<protein>
    <submittedName>
        <fullName evidence="7">TerC family protein</fullName>
    </submittedName>
</protein>
<comment type="subcellular location">
    <subcellularLocation>
        <location evidence="1">Membrane</location>
        <topology evidence="1">Multi-pass membrane protein</topology>
    </subcellularLocation>
</comment>
<dbReference type="GO" id="GO:0016020">
    <property type="term" value="C:membrane"/>
    <property type="evidence" value="ECO:0007669"/>
    <property type="project" value="UniProtKB-SubCell"/>
</dbReference>
<feature type="transmembrane region" description="Helical" evidence="6">
    <location>
        <begin position="139"/>
        <end position="158"/>
    </location>
</feature>
<feature type="transmembrane region" description="Helical" evidence="6">
    <location>
        <begin position="68"/>
        <end position="85"/>
    </location>
</feature>
<evidence type="ECO:0000256" key="3">
    <source>
        <dbReference type="ARBA" id="ARBA00022692"/>
    </source>
</evidence>
<keyword evidence="4 6" id="KW-1133">Transmembrane helix</keyword>
<dbReference type="Proteomes" id="UP001279553">
    <property type="component" value="Unassembled WGS sequence"/>
</dbReference>
<evidence type="ECO:0000256" key="4">
    <source>
        <dbReference type="ARBA" id="ARBA00022989"/>
    </source>
</evidence>
<proteinExistence type="inferred from homology"/>
<dbReference type="NCBIfam" id="TIGR03717">
    <property type="entry name" value="R_switched_YjbE"/>
    <property type="match status" value="1"/>
</dbReference>
<accession>A0AAW9DUP6</accession>
<feature type="transmembrane region" description="Helical" evidence="6">
    <location>
        <begin position="114"/>
        <end position="133"/>
    </location>
</feature>
<comment type="caution">
    <text evidence="7">The sequence shown here is derived from an EMBL/GenBank/DDBJ whole genome shotgun (WGS) entry which is preliminary data.</text>
</comment>
<keyword evidence="5 6" id="KW-0472">Membrane</keyword>
<evidence type="ECO:0000256" key="5">
    <source>
        <dbReference type="ARBA" id="ARBA00023136"/>
    </source>
</evidence>
<organism evidence="7 8">
    <name type="scientific">Acidiphilium acidophilum</name>
    <name type="common">Thiobacillus acidophilus</name>
    <dbReference type="NCBI Taxonomy" id="76588"/>
    <lineage>
        <taxon>Bacteria</taxon>
        <taxon>Pseudomonadati</taxon>
        <taxon>Pseudomonadota</taxon>
        <taxon>Alphaproteobacteria</taxon>
        <taxon>Acetobacterales</taxon>
        <taxon>Acidocellaceae</taxon>
        <taxon>Acidiphilium</taxon>
    </lineage>
</organism>
<sequence>MNMAVADFIVLAQVLMIDLVLAGDNAIVIGLAVARLPKAQQKQAILIGVGAATVLRIGLALVALRLMAVIGLTLAGGILLLYVVWKSWREFRRAPLAEGAVPAAGKLRDAAIRIIAADLSMSLDNVLAVAGAARDHPALLAAGLVFSVALMGLAANLVAKLLTRHRWLVWIGLAIVLYVALTMIHAGGLQVATHFGYHVPGWLKW</sequence>
<reference evidence="7 8" key="1">
    <citation type="submission" date="2023-11" db="EMBL/GenBank/DDBJ databases">
        <title>MicrobeMod: A computational toolkit for identifying prokaryotic methylation and restriction-modification with nanopore sequencing.</title>
        <authorList>
            <person name="Crits-Christoph A."/>
            <person name="Kang S.C."/>
            <person name="Lee H."/>
            <person name="Ostrov N."/>
        </authorList>
    </citation>
    <scope>NUCLEOTIDE SEQUENCE [LARGE SCALE GENOMIC DNA]</scope>
    <source>
        <strain evidence="7 8">DSMZ 700</strain>
    </source>
</reference>
<dbReference type="Pfam" id="PF03741">
    <property type="entry name" value="TerC"/>
    <property type="match status" value="1"/>
</dbReference>
<gene>
    <name evidence="7" type="ORF">SIL87_16830</name>
</gene>
<feature type="transmembrane region" description="Helical" evidence="6">
    <location>
        <begin position="6"/>
        <end position="32"/>
    </location>
</feature>
<dbReference type="InterPro" id="IPR022301">
    <property type="entry name" value="Integral_membrane_YjbE"/>
</dbReference>
<comment type="similarity">
    <text evidence="2">Belongs to the TerC family.</text>
</comment>
<keyword evidence="3 6" id="KW-0812">Transmembrane</keyword>
<dbReference type="RefSeq" id="WP_319615272.1">
    <property type="nucleotide sequence ID" value="NZ_JAWXYB010000018.1"/>
</dbReference>
<keyword evidence="8" id="KW-1185">Reference proteome</keyword>
<dbReference type="PANTHER" id="PTHR30238">
    <property type="entry name" value="MEMBRANE BOUND PREDICTED REDOX MODULATOR"/>
    <property type="match status" value="1"/>
</dbReference>
<evidence type="ECO:0000313" key="8">
    <source>
        <dbReference type="Proteomes" id="UP001279553"/>
    </source>
</evidence>
<dbReference type="AlphaFoldDB" id="A0AAW9DUP6"/>
<evidence type="ECO:0000256" key="6">
    <source>
        <dbReference type="SAM" id="Phobius"/>
    </source>
</evidence>
<evidence type="ECO:0000313" key="7">
    <source>
        <dbReference type="EMBL" id="MDX5932423.1"/>
    </source>
</evidence>
<feature type="transmembrane region" description="Helical" evidence="6">
    <location>
        <begin position="167"/>
        <end position="187"/>
    </location>
</feature>